<evidence type="ECO:0000256" key="1">
    <source>
        <dbReference type="SAM" id="MobiDB-lite"/>
    </source>
</evidence>
<feature type="compositionally biased region" description="Basic and acidic residues" evidence="1">
    <location>
        <begin position="117"/>
        <end position="144"/>
    </location>
</feature>
<comment type="caution">
    <text evidence="2">The sequence shown here is derived from an EMBL/GenBank/DDBJ whole genome shotgun (WGS) entry which is preliminary data.</text>
</comment>
<evidence type="ECO:0000313" key="3">
    <source>
        <dbReference type="Proteomes" id="UP001203423"/>
    </source>
</evidence>
<dbReference type="Proteomes" id="UP001203423">
    <property type="component" value="Unassembled WGS sequence"/>
</dbReference>
<dbReference type="RefSeq" id="WP_248939416.1">
    <property type="nucleotide sequence ID" value="NZ_JAKIKS010000018.1"/>
</dbReference>
<dbReference type="EMBL" id="JAKIKS010000018">
    <property type="protein sequence ID" value="MCL1124132.1"/>
    <property type="molecule type" value="Genomic_DNA"/>
</dbReference>
<evidence type="ECO:0008006" key="4">
    <source>
        <dbReference type="Google" id="ProtNLM"/>
    </source>
</evidence>
<feature type="region of interest" description="Disordered" evidence="1">
    <location>
        <begin position="106"/>
        <end position="162"/>
    </location>
</feature>
<reference evidence="2 3" key="1">
    <citation type="submission" date="2022-01" db="EMBL/GenBank/DDBJ databases">
        <title>Whole genome-based taxonomy of the Shewanellaceae.</title>
        <authorList>
            <person name="Martin-Rodriguez A.J."/>
        </authorList>
    </citation>
    <scope>NUCLEOTIDE SEQUENCE [LARGE SCALE GENOMIC DNA]</scope>
    <source>
        <strain evidence="2 3">DSM 17177</strain>
    </source>
</reference>
<gene>
    <name evidence="2" type="ORF">L2764_06495</name>
</gene>
<feature type="region of interest" description="Disordered" evidence="1">
    <location>
        <begin position="250"/>
        <end position="272"/>
    </location>
</feature>
<feature type="compositionally biased region" description="Polar residues" evidence="1">
    <location>
        <begin position="106"/>
        <end position="116"/>
    </location>
</feature>
<sequence length="272" mass="30717">MAIYKANISQEFTVIPNSTIQDKVLTFEARGLLSFMLSLPENWGFHTKWLQEQSPKCGRDKLTRMLTELQGANYVRKQVVRNDKGLITGTDWLVYPTPVIQDSSEQLKTSTVQLETRPTDKPSDGEPATIKETDLQNKHLKDITPENNSGLPSKTKRAKKTKADPLAKFDFSNWPSMPSDLVMQDWIAVRKARRSPLNQTAINRITPHLKKAVEAGYSVEDCIGTSAARGWVTFEFSWLLNANIRPSARPVQAPQADDDWTSQVFDPNDPLF</sequence>
<accession>A0ABT0L8W0</accession>
<name>A0ABT0L8W0_9GAMM</name>
<organism evidence="2 3">
    <name type="scientific">Shewanella surugensis</name>
    <dbReference type="NCBI Taxonomy" id="212020"/>
    <lineage>
        <taxon>Bacteria</taxon>
        <taxon>Pseudomonadati</taxon>
        <taxon>Pseudomonadota</taxon>
        <taxon>Gammaproteobacteria</taxon>
        <taxon>Alteromonadales</taxon>
        <taxon>Shewanellaceae</taxon>
        <taxon>Shewanella</taxon>
    </lineage>
</organism>
<proteinExistence type="predicted"/>
<protein>
    <recommendedName>
        <fullName evidence="4">Helix-turn-helix domain-containing protein</fullName>
    </recommendedName>
</protein>
<keyword evidence="3" id="KW-1185">Reference proteome</keyword>
<evidence type="ECO:0000313" key="2">
    <source>
        <dbReference type="EMBL" id="MCL1124132.1"/>
    </source>
</evidence>